<reference evidence="1 2" key="1">
    <citation type="submission" date="2016-10" db="EMBL/GenBank/DDBJ databases">
        <authorList>
            <person name="de Groot N.N."/>
        </authorList>
    </citation>
    <scope>NUCLEOTIDE SEQUENCE [LARGE SCALE GENOMIC DNA]</scope>
    <source>
        <strain evidence="1 2">DSM 28286</strain>
    </source>
</reference>
<accession>A0A1I5X3N8</accession>
<protein>
    <recommendedName>
        <fullName evidence="3">BNR repeat-containing family member</fullName>
    </recommendedName>
</protein>
<gene>
    <name evidence="1" type="ORF">SAMN05444277_107184</name>
</gene>
<dbReference type="InterPro" id="IPR023296">
    <property type="entry name" value="Glyco_hydro_beta-prop_sf"/>
</dbReference>
<organism evidence="1 2">
    <name type="scientific">Parafilimonas terrae</name>
    <dbReference type="NCBI Taxonomy" id="1465490"/>
    <lineage>
        <taxon>Bacteria</taxon>
        <taxon>Pseudomonadati</taxon>
        <taxon>Bacteroidota</taxon>
        <taxon>Chitinophagia</taxon>
        <taxon>Chitinophagales</taxon>
        <taxon>Chitinophagaceae</taxon>
        <taxon>Parafilimonas</taxon>
    </lineage>
</organism>
<dbReference type="Proteomes" id="UP000199031">
    <property type="component" value="Unassembled WGS sequence"/>
</dbReference>
<proteinExistence type="predicted"/>
<evidence type="ECO:0008006" key="3">
    <source>
        <dbReference type="Google" id="ProtNLM"/>
    </source>
</evidence>
<sequence>MLVNDEGEIFSFKAIQLDSAVEVGNIYQSQNFAAFTDIANYNGTWYVVFRIGTSHVGGENGQIKIMTSKDGIEWHVKDNIIEERRDLRGPHLTVDSANDDLYLNYFSRNALRSGKFDIVNYISKLNKSTSSWLPARAIQYENSYNTRYIFWRYTYHKGRMYSIAYRSPLGDEKEKNLGLFNSGGDFYTYQFSGPINVKGRYTETTLRITETDSMYFIPRTETVNTPIGISIPSYNIVKWDKNPFSSILESPNFLFYKNKLLVTARDSKRSTFKLFSYDIETKKVQKTYTFPAGNETGYGGMSFNPSNPDELWISYYSITNTQSLIKLAKINLLKFLK</sequence>
<dbReference type="AlphaFoldDB" id="A0A1I5X3N8"/>
<keyword evidence="2" id="KW-1185">Reference proteome</keyword>
<dbReference type="SUPFAM" id="SSF75005">
    <property type="entry name" value="Arabinanase/levansucrase/invertase"/>
    <property type="match status" value="1"/>
</dbReference>
<evidence type="ECO:0000313" key="1">
    <source>
        <dbReference type="EMBL" id="SFQ26558.1"/>
    </source>
</evidence>
<dbReference type="PROSITE" id="PS00213">
    <property type="entry name" value="LIPOCALIN"/>
    <property type="match status" value="1"/>
</dbReference>
<dbReference type="InterPro" id="IPR022272">
    <property type="entry name" value="Lipocalin_CS"/>
</dbReference>
<dbReference type="STRING" id="1465490.SAMN05444277_107184"/>
<dbReference type="EMBL" id="FOXQ01000007">
    <property type="protein sequence ID" value="SFQ26558.1"/>
    <property type="molecule type" value="Genomic_DNA"/>
</dbReference>
<evidence type="ECO:0000313" key="2">
    <source>
        <dbReference type="Proteomes" id="UP000199031"/>
    </source>
</evidence>
<dbReference type="Gene3D" id="2.120.10.10">
    <property type="match status" value="1"/>
</dbReference>
<name>A0A1I5X3N8_9BACT</name>